<keyword evidence="2" id="KW-1185">Reference proteome</keyword>
<name>A0A916Y7I0_9SPHN</name>
<organism evidence="1 2">
    <name type="scientific">Croceicoccus pelagius</name>
    <dbReference type="NCBI Taxonomy" id="1703341"/>
    <lineage>
        <taxon>Bacteria</taxon>
        <taxon>Pseudomonadati</taxon>
        <taxon>Pseudomonadota</taxon>
        <taxon>Alphaproteobacteria</taxon>
        <taxon>Sphingomonadales</taxon>
        <taxon>Erythrobacteraceae</taxon>
        <taxon>Croceicoccus</taxon>
    </lineage>
</organism>
<evidence type="ECO:0000313" key="2">
    <source>
        <dbReference type="Proteomes" id="UP000598997"/>
    </source>
</evidence>
<dbReference type="AlphaFoldDB" id="A0A916Y7I0"/>
<proteinExistence type="predicted"/>
<comment type="caution">
    <text evidence="1">The sequence shown here is derived from an EMBL/GenBank/DDBJ whole genome shotgun (WGS) entry which is preliminary data.</text>
</comment>
<gene>
    <name evidence="1" type="ORF">GCM10010989_04030</name>
</gene>
<protein>
    <submittedName>
        <fullName evidence="1">Uncharacterized protein</fullName>
    </submittedName>
</protein>
<reference evidence="1 2" key="1">
    <citation type="journal article" date="2014" name="Int. J. Syst. Evol. Microbiol.">
        <title>Complete genome sequence of Corynebacterium casei LMG S-19264T (=DSM 44701T), isolated from a smear-ripened cheese.</title>
        <authorList>
            <consortium name="US DOE Joint Genome Institute (JGI-PGF)"/>
            <person name="Walter F."/>
            <person name="Albersmeier A."/>
            <person name="Kalinowski J."/>
            <person name="Ruckert C."/>
        </authorList>
    </citation>
    <scope>NUCLEOTIDE SEQUENCE [LARGE SCALE GENOMIC DNA]</scope>
    <source>
        <strain evidence="1 2">CGMCC 1.15358</strain>
    </source>
</reference>
<dbReference type="Proteomes" id="UP000598997">
    <property type="component" value="Unassembled WGS sequence"/>
</dbReference>
<accession>A0A916Y7I0</accession>
<sequence>MDEHVLTAVFTLDETEALARVEELYDALAGADDLRGHTATGATAAAAETTAAAAARAATEAAAVTTATKATTVTAAIAAAVTTAIITESAAIAVVTTATAATVVWALIESEPALRERIVIVFAETIAFVAATTAPTSVITHKSKRTLTLALPSIAMACGRTETDDFGPIPRATVPDGETL</sequence>
<dbReference type="EMBL" id="BMIO01000001">
    <property type="protein sequence ID" value="GGD33143.1"/>
    <property type="molecule type" value="Genomic_DNA"/>
</dbReference>
<evidence type="ECO:0000313" key="1">
    <source>
        <dbReference type="EMBL" id="GGD33143.1"/>
    </source>
</evidence>